<dbReference type="Pfam" id="PF06809">
    <property type="entry name" value="NPDC1"/>
    <property type="match status" value="1"/>
</dbReference>
<evidence type="ECO:0000256" key="2">
    <source>
        <dbReference type="SAM" id="Phobius"/>
    </source>
</evidence>
<gene>
    <name evidence="3" type="ORF">HNAJ_LOCUS3701</name>
</gene>
<dbReference type="EMBL" id="UZAE01002255">
    <property type="protein sequence ID" value="VDN99560.1"/>
    <property type="molecule type" value="Genomic_DNA"/>
</dbReference>
<feature type="region of interest" description="Disordered" evidence="1">
    <location>
        <begin position="198"/>
        <end position="218"/>
    </location>
</feature>
<reference evidence="5" key="1">
    <citation type="submission" date="2017-02" db="UniProtKB">
        <authorList>
            <consortium name="WormBaseParasite"/>
        </authorList>
    </citation>
    <scope>IDENTIFICATION</scope>
</reference>
<evidence type="ECO:0000313" key="5">
    <source>
        <dbReference type="WBParaSite" id="HNAJ_0000370301-mRNA-1"/>
    </source>
</evidence>
<feature type="compositionally biased region" description="Polar residues" evidence="1">
    <location>
        <begin position="247"/>
        <end position="259"/>
    </location>
</feature>
<feature type="region of interest" description="Disordered" evidence="1">
    <location>
        <begin position="235"/>
        <end position="259"/>
    </location>
</feature>
<dbReference type="Proteomes" id="UP000278807">
    <property type="component" value="Unassembled WGS sequence"/>
</dbReference>
<keyword evidence="2" id="KW-1133">Transmembrane helix</keyword>
<keyword evidence="4" id="KW-1185">Reference proteome</keyword>
<dbReference type="PANTHER" id="PTHR23352">
    <property type="entry name" value="NEURAL PROLIFERATION DIFFERENTIATION AND CONTROL PROTEIN-1 NPDC-1 PROTEIN"/>
    <property type="match status" value="1"/>
</dbReference>
<dbReference type="AlphaFoldDB" id="A0A0R3T9G4"/>
<evidence type="ECO:0000313" key="3">
    <source>
        <dbReference type="EMBL" id="VDN99560.1"/>
    </source>
</evidence>
<dbReference type="GO" id="GO:0016020">
    <property type="term" value="C:membrane"/>
    <property type="evidence" value="ECO:0007669"/>
    <property type="project" value="InterPro"/>
</dbReference>
<evidence type="ECO:0000256" key="1">
    <source>
        <dbReference type="SAM" id="MobiDB-lite"/>
    </source>
</evidence>
<proteinExistence type="predicted"/>
<evidence type="ECO:0000313" key="4">
    <source>
        <dbReference type="Proteomes" id="UP000278807"/>
    </source>
</evidence>
<protein>
    <submittedName>
        <fullName evidence="5">Neural proliferation differentiation and control protein 1</fullName>
    </submittedName>
</protein>
<accession>A0A0R3T9G4</accession>
<organism evidence="5">
    <name type="scientific">Rodentolepis nana</name>
    <name type="common">Dwarf tapeworm</name>
    <name type="synonym">Hymenolepis nana</name>
    <dbReference type="NCBI Taxonomy" id="102285"/>
    <lineage>
        <taxon>Eukaryota</taxon>
        <taxon>Metazoa</taxon>
        <taxon>Spiralia</taxon>
        <taxon>Lophotrochozoa</taxon>
        <taxon>Platyhelminthes</taxon>
        <taxon>Cestoda</taxon>
        <taxon>Eucestoda</taxon>
        <taxon>Cyclophyllidea</taxon>
        <taxon>Hymenolepididae</taxon>
        <taxon>Rodentolepis</taxon>
    </lineage>
</organism>
<feature type="transmembrane region" description="Helical" evidence="2">
    <location>
        <begin position="125"/>
        <end position="147"/>
    </location>
</feature>
<dbReference type="OrthoDB" id="6270617at2759"/>
<sequence length="259" mass="28398">MLPPVMRRSGIVVIAIFLTTTVAFSHVSREYYDYQDSVDDEDNEPFSVGYNGGGYSQRDQESLNMWVPSGDSEIDQNFKPTMVDTYEKFKRQAEKTVVPGDETMDLTEGGSPFSRLGSIMSWKTATLISVLCVGAAIVGVVLGVVYWPKTSFGERGDFSAVVNKKESAIESAGDRSLAHSAQMYHYQQQKQQMLAMDQATGRVRSLSSNSDSEGECEEPVVNVYECPGLATVSEKEVKNPLYDDGQGESSGVSSTKDSK</sequence>
<dbReference type="STRING" id="102285.A0A0R3T9G4"/>
<keyword evidence="2" id="KW-0812">Transmembrane</keyword>
<name>A0A0R3T9G4_RODNA</name>
<keyword evidence="2" id="KW-0472">Membrane</keyword>
<dbReference type="InterPro" id="IPR009635">
    <property type="entry name" value="NPDC1"/>
</dbReference>
<reference evidence="3 4" key="2">
    <citation type="submission" date="2018-11" db="EMBL/GenBank/DDBJ databases">
        <authorList>
            <consortium name="Pathogen Informatics"/>
        </authorList>
    </citation>
    <scope>NUCLEOTIDE SEQUENCE [LARGE SCALE GENOMIC DNA]</scope>
</reference>
<dbReference type="PANTHER" id="PTHR23352:SF2">
    <property type="entry name" value="NEURAL PROLIFERATION DIFFERENTIATION AND CONTROL PROTEIN 1"/>
    <property type="match status" value="1"/>
</dbReference>
<dbReference type="WBParaSite" id="HNAJ_0000370301-mRNA-1">
    <property type="protein sequence ID" value="HNAJ_0000370301-mRNA-1"/>
    <property type="gene ID" value="HNAJ_0000370301"/>
</dbReference>